<organism evidence="1 2">
    <name type="scientific">Flavobacterium suncheonense GH29-5 = DSM 17707</name>
    <dbReference type="NCBI Taxonomy" id="1121899"/>
    <lineage>
        <taxon>Bacteria</taxon>
        <taxon>Pseudomonadati</taxon>
        <taxon>Bacteroidota</taxon>
        <taxon>Flavobacteriia</taxon>
        <taxon>Flavobacteriales</taxon>
        <taxon>Flavobacteriaceae</taxon>
        <taxon>Flavobacterium</taxon>
    </lineage>
</organism>
<dbReference type="AlphaFoldDB" id="A0A0A2LZG4"/>
<dbReference type="Proteomes" id="UP000030121">
    <property type="component" value="Unassembled WGS sequence"/>
</dbReference>
<accession>A0A0A2LZG4</accession>
<keyword evidence="2" id="KW-1185">Reference proteome</keyword>
<gene>
    <name evidence="1" type="ORF">Q764_13940</name>
</gene>
<sequence>MYFAVIIEFSGNLEQLTISTDRAKIFSIFIRGFVFSKWLITFQAWPTLRQFKKNYVMNAKHE</sequence>
<name>A0A0A2LZG4_9FLAO</name>
<evidence type="ECO:0000313" key="2">
    <source>
        <dbReference type="Proteomes" id="UP000030121"/>
    </source>
</evidence>
<protein>
    <submittedName>
        <fullName evidence="1">Uncharacterized protein</fullName>
    </submittedName>
</protein>
<comment type="caution">
    <text evidence="1">The sequence shown here is derived from an EMBL/GenBank/DDBJ whole genome shotgun (WGS) entry which is preliminary data.</text>
</comment>
<dbReference type="EMBL" id="JRLW01000039">
    <property type="protein sequence ID" value="KGO85747.1"/>
    <property type="molecule type" value="Genomic_DNA"/>
</dbReference>
<reference evidence="1 2" key="1">
    <citation type="submission" date="2013-09" db="EMBL/GenBank/DDBJ databases">
        <authorList>
            <person name="Zeng Z."/>
            <person name="Chen C."/>
        </authorList>
    </citation>
    <scope>NUCLEOTIDE SEQUENCE [LARGE SCALE GENOMIC DNA]</scope>
    <source>
        <strain evidence="1 2">GH29-5</strain>
    </source>
</reference>
<proteinExistence type="predicted"/>
<evidence type="ECO:0000313" key="1">
    <source>
        <dbReference type="EMBL" id="KGO85747.1"/>
    </source>
</evidence>